<dbReference type="InterPro" id="IPR003812">
    <property type="entry name" value="Fido"/>
</dbReference>
<dbReference type="AlphaFoldDB" id="A0A1X1R2R1"/>
<dbReference type="PROSITE" id="PS51459">
    <property type="entry name" value="FIDO"/>
    <property type="match status" value="1"/>
</dbReference>
<sequence>MTVFLDREDVLTAGAFAVGHGPEVGDYGLLDAAVARPQASVFGVDAYPGRYAKAAALLQSLARNHALVDGNKRTAWAAAWTFLHINGIELRPDFDVDAAEDLMNDVATNGDLTVEFIAERLVGFGADCD</sequence>
<proteinExistence type="predicted"/>
<comment type="caution">
    <text evidence="1">The sequence shown here is derived from an EMBL/GenBank/DDBJ whole genome shotgun (WGS) entry which is preliminary data.</text>
</comment>
<dbReference type="OrthoDB" id="9802752at2"/>
<dbReference type="PANTHER" id="PTHR39426:SF1">
    <property type="entry name" value="HOMOLOGY TO DEATH-ON-CURING PROTEIN OF PHAGE P1"/>
    <property type="match status" value="1"/>
</dbReference>
<dbReference type="EMBL" id="LQOJ01000057">
    <property type="protein sequence ID" value="ORU98509.1"/>
    <property type="molecule type" value="Genomic_DNA"/>
</dbReference>
<protein>
    <submittedName>
        <fullName evidence="1">Death-on-curing protein</fullName>
    </submittedName>
</protein>
<keyword evidence="2" id="KW-1185">Reference proteome</keyword>
<dbReference type="RefSeq" id="WP_085099989.1">
    <property type="nucleotide sequence ID" value="NZ_AP022603.1"/>
</dbReference>
<dbReference type="STRING" id="1793.AWC04_18060"/>
<dbReference type="InterPro" id="IPR053737">
    <property type="entry name" value="Type_II_TA_Toxin"/>
</dbReference>
<evidence type="ECO:0000313" key="2">
    <source>
        <dbReference type="Proteomes" id="UP000193484"/>
    </source>
</evidence>
<gene>
    <name evidence="1" type="ORF">AWC04_18060</name>
</gene>
<reference evidence="1 2" key="1">
    <citation type="submission" date="2016-01" db="EMBL/GenBank/DDBJ databases">
        <title>The new phylogeny of the genus Mycobacterium.</title>
        <authorList>
            <person name="Tarcisio F."/>
            <person name="Conor M."/>
            <person name="Antonella G."/>
            <person name="Elisabetta G."/>
            <person name="Giulia F.S."/>
            <person name="Sara T."/>
            <person name="Anna F."/>
            <person name="Clotilde B."/>
            <person name="Roberto B."/>
            <person name="Veronica D.S."/>
            <person name="Fabio R."/>
            <person name="Monica P."/>
            <person name="Olivier J."/>
            <person name="Enrico T."/>
            <person name="Nicola S."/>
        </authorList>
    </citation>
    <scope>NUCLEOTIDE SEQUENCE [LARGE SCALE GENOMIC DNA]</scope>
    <source>
        <strain evidence="1 2">DSM 44179</strain>
    </source>
</reference>
<dbReference type="Pfam" id="PF02661">
    <property type="entry name" value="Fic"/>
    <property type="match status" value="1"/>
</dbReference>
<dbReference type="GO" id="GO:0016301">
    <property type="term" value="F:kinase activity"/>
    <property type="evidence" value="ECO:0007669"/>
    <property type="project" value="InterPro"/>
</dbReference>
<dbReference type="PANTHER" id="PTHR39426">
    <property type="entry name" value="HOMOLOGY TO DEATH-ON-CURING PROTEIN OF PHAGE P1"/>
    <property type="match status" value="1"/>
</dbReference>
<dbReference type="NCBIfam" id="TIGR01550">
    <property type="entry name" value="DOC_P1"/>
    <property type="match status" value="1"/>
</dbReference>
<organism evidence="1 2">
    <name type="scientific">Mycolicibacterium fallax</name>
    <name type="common">Mycobacterium fallax</name>
    <dbReference type="NCBI Taxonomy" id="1793"/>
    <lineage>
        <taxon>Bacteria</taxon>
        <taxon>Bacillati</taxon>
        <taxon>Actinomycetota</taxon>
        <taxon>Actinomycetes</taxon>
        <taxon>Mycobacteriales</taxon>
        <taxon>Mycobacteriaceae</taxon>
        <taxon>Mycolicibacterium</taxon>
    </lineage>
</organism>
<dbReference type="Gene3D" id="1.20.120.1870">
    <property type="entry name" value="Fic/DOC protein, Fido domain"/>
    <property type="match status" value="1"/>
</dbReference>
<evidence type="ECO:0000313" key="1">
    <source>
        <dbReference type="EMBL" id="ORU98509.1"/>
    </source>
</evidence>
<accession>A0A1X1R2R1</accession>
<dbReference type="Proteomes" id="UP000193484">
    <property type="component" value="Unassembled WGS sequence"/>
</dbReference>
<dbReference type="InterPro" id="IPR006440">
    <property type="entry name" value="Doc"/>
</dbReference>
<name>A0A1X1R2R1_MYCFA</name>